<dbReference type="Pfam" id="PF00201">
    <property type="entry name" value="UDPGT"/>
    <property type="match status" value="2"/>
</dbReference>
<dbReference type="InterPro" id="IPR050481">
    <property type="entry name" value="UDP-glycosyltransf_plant"/>
</dbReference>
<keyword evidence="3" id="KW-0472">Membrane</keyword>
<evidence type="ECO:0000256" key="1">
    <source>
        <dbReference type="ARBA" id="ARBA00009995"/>
    </source>
</evidence>
<evidence type="ECO:0000313" key="4">
    <source>
        <dbReference type="EnsemblPlants" id="OBART07G06570.1"/>
    </source>
</evidence>
<evidence type="ECO:0000256" key="3">
    <source>
        <dbReference type="SAM" id="Phobius"/>
    </source>
</evidence>
<dbReference type="eggNOG" id="KOG1192">
    <property type="taxonomic scope" value="Eukaryota"/>
</dbReference>
<name>A0A0D3GNF6_9ORYZ</name>
<keyword evidence="5" id="KW-1185">Reference proteome</keyword>
<dbReference type="PANTHER" id="PTHR48049:SF141">
    <property type="entry name" value="OS07G0201500 PROTEIN"/>
    <property type="match status" value="1"/>
</dbReference>
<dbReference type="SUPFAM" id="SSF53756">
    <property type="entry name" value="UDP-Glycosyltransferase/glycogen phosphorylase"/>
    <property type="match status" value="2"/>
</dbReference>
<evidence type="ECO:0000256" key="2">
    <source>
        <dbReference type="ARBA" id="ARBA00022679"/>
    </source>
</evidence>
<proteinExistence type="inferred from homology"/>
<reference evidence="4" key="1">
    <citation type="journal article" date="2009" name="Rice">
        <title>De Novo Next Generation Sequencing of Plant Genomes.</title>
        <authorList>
            <person name="Rounsley S."/>
            <person name="Marri P.R."/>
            <person name="Yu Y."/>
            <person name="He R."/>
            <person name="Sisneros N."/>
            <person name="Goicoechea J.L."/>
            <person name="Lee S.J."/>
            <person name="Angelova A."/>
            <person name="Kudrna D."/>
            <person name="Luo M."/>
            <person name="Affourtit J."/>
            <person name="Desany B."/>
            <person name="Knight J."/>
            <person name="Niazi F."/>
            <person name="Egholm M."/>
            <person name="Wing R.A."/>
        </authorList>
    </citation>
    <scope>NUCLEOTIDE SEQUENCE [LARGE SCALE GENOMIC DNA]</scope>
    <source>
        <strain evidence="4">cv. IRGC 105608</strain>
    </source>
</reference>
<reference evidence="4" key="2">
    <citation type="submission" date="2015-03" db="UniProtKB">
        <authorList>
            <consortium name="EnsemblPlants"/>
        </authorList>
    </citation>
    <scope>IDENTIFICATION</scope>
</reference>
<dbReference type="HOGENOM" id="CLU_354270_0_0_1"/>
<keyword evidence="3" id="KW-0812">Transmembrane</keyword>
<dbReference type="Gene3D" id="3.40.50.2000">
    <property type="entry name" value="Glycogen Phosphorylase B"/>
    <property type="match status" value="5"/>
</dbReference>
<dbReference type="PANTHER" id="PTHR48049">
    <property type="entry name" value="GLYCOSYLTRANSFERASE"/>
    <property type="match status" value="1"/>
</dbReference>
<dbReference type="InterPro" id="IPR035595">
    <property type="entry name" value="UDP_glycos_trans_CS"/>
</dbReference>
<dbReference type="CDD" id="cd03784">
    <property type="entry name" value="GT1_Gtf-like"/>
    <property type="match status" value="2"/>
</dbReference>
<sequence>MGKKPPLGFRGGLTGSYSTSRRTGCGRLLRSMRQPFLSFVSCKIPCAVFFIIPAAIVTFIGPKQENITHPRTTTEDYMVAPPWVPFPSTLAYRRHEAEWIAAAFQPNASGVSDVDRLLEMERSCCRLIVYRSCPEAEPRLFPLLNKLFARPAVPAGLLLPADIVHDEDAPNTTSDQSFVLAIQWLDKQPNGSVIYVALGSEAPITTNHVRELALGLELSGVRFLWALCPPSGINSQTGTFLPSGFESRVATRGIVCTEWVPQVRVLAHGAIGAFLTHCGWGSTVESFCFGHPLVMLPFVADQGLIAQAMAARGIGVEVARNYDDGSFYRDDVAAAVRRVMVEEEGKVLARKAKEVHSILGDRAREEQYLDEFMAINGVAGAGAGDVDVDVDASAPPPPLHLVMFPWLAFGHLIPFLELAKRLAARGHAAATADVPADKFDAFWEASDGLAEPFSAFLDDASAGGSKVDWVILDSLLCWAAASAADRDVPCVLMMPYSAATCAHFGPVVPAGLLLPPDAAGDDDDGHRPDLMRWLDEQPARSVVYVALGTEAPVTADNVRELALGLELAGARFLWALRDAGERLPEGYKARVAGRSVVEAGWVPQVRVLAHAAVGAFLTHCGWGSTVENLRFGGLPLVMLPFIADQGLIARAMADRGLGVEVARDDDGDGSFRGEDVAAAVRRVMAEEEGKVFARNAREMQEALGDGERQDRYVDELAERLRRRRSLG</sequence>
<protein>
    <submittedName>
        <fullName evidence="4">Uncharacterized protein</fullName>
    </submittedName>
</protein>
<dbReference type="GO" id="GO:0035251">
    <property type="term" value="F:UDP-glucosyltransferase activity"/>
    <property type="evidence" value="ECO:0007669"/>
    <property type="project" value="InterPro"/>
</dbReference>
<evidence type="ECO:0000313" key="5">
    <source>
        <dbReference type="Proteomes" id="UP000026960"/>
    </source>
</evidence>
<dbReference type="AlphaFoldDB" id="A0A0D3GNF6"/>
<dbReference type="FunFam" id="3.40.50.2000:FF:000037">
    <property type="entry name" value="Glycosyltransferase"/>
    <property type="match status" value="2"/>
</dbReference>
<keyword evidence="2" id="KW-0808">Transferase</keyword>
<accession>A0A0D3GNF6</accession>
<dbReference type="PROSITE" id="PS00375">
    <property type="entry name" value="UDPGT"/>
    <property type="match status" value="1"/>
</dbReference>
<dbReference type="Proteomes" id="UP000026960">
    <property type="component" value="Chromosome 7"/>
</dbReference>
<keyword evidence="3" id="KW-1133">Transmembrane helix</keyword>
<dbReference type="PaxDb" id="65489-OBART07G06570.1"/>
<dbReference type="FunFam" id="3.40.50.2000:FF:000800">
    <property type="entry name" value="Glycosyltransferase"/>
    <property type="match status" value="1"/>
</dbReference>
<comment type="similarity">
    <text evidence="1">Belongs to the UDP-glycosyltransferase family.</text>
</comment>
<dbReference type="InterPro" id="IPR002213">
    <property type="entry name" value="UDP_glucos_trans"/>
</dbReference>
<feature type="transmembrane region" description="Helical" evidence="3">
    <location>
        <begin position="36"/>
        <end position="61"/>
    </location>
</feature>
<dbReference type="Gramene" id="OBART07G06570.1">
    <property type="protein sequence ID" value="OBART07G06570.1"/>
    <property type="gene ID" value="OBART07G06570"/>
</dbReference>
<organism evidence="4">
    <name type="scientific">Oryza barthii</name>
    <dbReference type="NCBI Taxonomy" id="65489"/>
    <lineage>
        <taxon>Eukaryota</taxon>
        <taxon>Viridiplantae</taxon>
        <taxon>Streptophyta</taxon>
        <taxon>Embryophyta</taxon>
        <taxon>Tracheophyta</taxon>
        <taxon>Spermatophyta</taxon>
        <taxon>Magnoliopsida</taxon>
        <taxon>Liliopsida</taxon>
        <taxon>Poales</taxon>
        <taxon>Poaceae</taxon>
        <taxon>BOP clade</taxon>
        <taxon>Oryzoideae</taxon>
        <taxon>Oryzeae</taxon>
        <taxon>Oryzinae</taxon>
        <taxon>Oryza</taxon>
    </lineage>
</organism>
<dbReference type="EnsemblPlants" id="OBART07G06570.1">
    <property type="protein sequence ID" value="OBART07G06570.1"/>
    <property type="gene ID" value="OBART07G06570"/>
</dbReference>